<gene>
    <name evidence="2" type="ORF">AVEN_124243_1</name>
</gene>
<accession>A0A4Y2K431</accession>
<evidence type="ECO:0000313" key="3">
    <source>
        <dbReference type="Proteomes" id="UP000499080"/>
    </source>
</evidence>
<dbReference type="AlphaFoldDB" id="A0A4Y2K431"/>
<dbReference type="Proteomes" id="UP000499080">
    <property type="component" value="Unassembled WGS sequence"/>
</dbReference>
<dbReference type="EMBL" id="BGPR01112950">
    <property type="protein sequence ID" value="GBM96619.1"/>
    <property type="molecule type" value="Genomic_DNA"/>
</dbReference>
<name>A0A4Y2K431_ARAVE</name>
<feature type="region of interest" description="Disordered" evidence="1">
    <location>
        <begin position="1"/>
        <end position="48"/>
    </location>
</feature>
<feature type="compositionally biased region" description="Basic and acidic residues" evidence="1">
    <location>
        <begin position="1"/>
        <end position="19"/>
    </location>
</feature>
<proteinExistence type="predicted"/>
<evidence type="ECO:0000313" key="2">
    <source>
        <dbReference type="EMBL" id="GBM96619.1"/>
    </source>
</evidence>
<organism evidence="2 3">
    <name type="scientific">Araneus ventricosus</name>
    <name type="common">Orbweaver spider</name>
    <name type="synonym">Epeira ventricosa</name>
    <dbReference type="NCBI Taxonomy" id="182803"/>
    <lineage>
        <taxon>Eukaryota</taxon>
        <taxon>Metazoa</taxon>
        <taxon>Ecdysozoa</taxon>
        <taxon>Arthropoda</taxon>
        <taxon>Chelicerata</taxon>
        <taxon>Arachnida</taxon>
        <taxon>Araneae</taxon>
        <taxon>Araneomorphae</taxon>
        <taxon>Entelegynae</taxon>
        <taxon>Araneoidea</taxon>
        <taxon>Araneidae</taxon>
        <taxon>Araneus</taxon>
    </lineage>
</organism>
<reference evidence="2 3" key="1">
    <citation type="journal article" date="2019" name="Sci. Rep.">
        <title>Orb-weaving spider Araneus ventricosus genome elucidates the spidroin gene catalogue.</title>
        <authorList>
            <person name="Kono N."/>
            <person name="Nakamura H."/>
            <person name="Ohtoshi R."/>
            <person name="Moran D.A.P."/>
            <person name="Shinohara A."/>
            <person name="Yoshida Y."/>
            <person name="Fujiwara M."/>
            <person name="Mori M."/>
            <person name="Tomita M."/>
            <person name="Arakawa K."/>
        </authorList>
    </citation>
    <scope>NUCLEOTIDE SEQUENCE [LARGE SCALE GENOMIC DNA]</scope>
</reference>
<sequence>ACRRGERLLGRGDEADRASQGEQPLAGAQQPLQQGGVEIRDDGTRSSQGANVNVRISLHINTLTYPFHEKILQY</sequence>
<feature type="compositionally biased region" description="Low complexity" evidence="1">
    <location>
        <begin position="23"/>
        <end position="36"/>
    </location>
</feature>
<protein>
    <submittedName>
        <fullName evidence="2">Uncharacterized protein</fullName>
    </submittedName>
</protein>
<feature type="non-terminal residue" evidence="2">
    <location>
        <position position="1"/>
    </location>
</feature>
<keyword evidence="3" id="KW-1185">Reference proteome</keyword>
<comment type="caution">
    <text evidence="2">The sequence shown here is derived from an EMBL/GenBank/DDBJ whole genome shotgun (WGS) entry which is preliminary data.</text>
</comment>
<evidence type="ECO:0000256" key="1">
    <source>
        <dbReference type="SAM" id="MobiDB-lite"/>
    </source>
</evidence>